<name>A0A0E9RWN2_ANGAN</name>
<reference evidence="1" key="2">
    <citation type="journal article" date="2015" name="Fish Shellfish Immunol.">
        <title>Early steps in the European eel (Anguilla anguilla)-Vibrio vulnificus interaction in the gills: Role of the RtxA13 toxin.</title>
        <authorList>
            <person name="Callol A."/>
            <person name="Pajuelo D."/>
            <person name="Ebbesson L."/>
            <person name="Teles M."/>
            <person name="MacKenzie S."/>
            <person name="Amaro C."/>
        </authorList>
    </citation>
    <scope>NUCLEOTIDE SEQUENCE</scope>
</reference>
<protein>
    <submittedName>
        <fullName evidence="1">Uncharacterized protein</fullName>
    </submittedName>
</protein>
<reference evidence="1" key="1">
    <citation type="submission" date="2014-11" db="EMBL/GenBank/DDBJ databases">
        <authorList>
            <person name="Amaro Gonzalez C."/>
        </authorList>
    </citation>
    <scope>NUCLEOTIDE SEQUENCE</scope>
</reference>
<evidence type="ECO:0000313" key="1">
    <source>
        <dbReference type="EMBL" id="JAH33609.1"/>
    </source>
</evidence>
<dbReference type="EMBL" id="GBXM01074968">
    <property type="protein sequence ID" value="JAH33609.1"/>
    <property type="molecule type" value="Transcribed_RNA"/>
</dbReference>
<proteinExistence type="predicted"/>
<accession>A0A0E9RWN2</accession>
<organism evidence="1">
    <name type="scientific">Anguilla anguilla</name>
    <name type="common">European freshwater eel</name>
    <name type="synonym">Muraena anguilla</name>
    <dbReference type="NCBI Taxonomy" id="7936"/>
    <lineage>
        <taxon>Eukaryota</taxon>
        <taxon>Metazoa</taxon>
        <taxon>Chordata</taxon>
        <taxon>Craniata</taxon>
        <taxon>Vertebrata</taxon>
        <taxon>Euteleostomi</taxon>
        <taxon>Actinopterygii</taxon>
        <taxon>Neopterygii</taxon>
        <taxon>Teleostei</taxon>
        <taxon>Anguilliformes</taxon>
        <taxon>Anguillidae</taxon>
        <taxon>Anguilla</taxon>
    </lineage>
</organism>
<sequence>MANSLLLKYFCFTPGIFHKLSVNLDCSWCISSKHLTGILFISLMSKHQIASISPTGGSSKQLKHGHSPVG</sequence>
<dbReference type="AlphaFoldDB" id="A0A0E9RWN2"/>